<evidence type="ECO:0000313" key="2">
    <source>
        <dbReference type="EMBL" id="MDH6199278.1"/>
    </source>
</evidence>
<proteinExistence type="predicted"/>
<keyword evidence="1" id="KW-0812">Transmembrane</keyword>
<keyword evidence="1" id="KW-1133">Transmembrane helix</keyword>
<protein>
    <recommendedName>
        <fullName evidence="4">Sensor domain-containing protein</fullName>
    </recommendedName>
</protein>
<keyword evidence="1" id="KW-0472">Membrane</keyword>
<gene>
    <name evidence="2" type="ORF">M2272_005947</name>
</gene>
<evidence type="ECO:0000313" key="3">
    <source>
        <dbReference type="Proteomes" id="UP001160130"/>
    </source>
</evidence>
<reference evidence="2 3" key="1">
    <citation type="submission" date="2023-04" db="EMBL/GenBank/DDBJ databases">
        <title>Forest soil microbial communities from Buena Vista Peninsula, Colon Province, Panama.</title>
        <authorList>
            <person name="Bouskill N."/>
        </authorList>
    </citation>
    <scope>NUCLEOTIDE SEQUENCE [LARGE SCALE GENOMIC DNA]</scope>
    <source>
        <strain evidence="2 3">AC80</strain>
    </source>
</reference>
<evidence type="ECO:0000256" key="1">
    <source>
        <dbReference type="SAM" id="Phobius"/>
    </source>
</evidence>
<feature type="transmembrane region" description="Helical" evidence="1">
    <location>
        <begin position="46"/>
        <end position="70"/>
    </location>
</feature>
<evidence type="ECO:0008006" key="4">
    <source>
        <dbReference type="Google" id="ProtNLM"/>
    </source>
</evidence>
<comment type="caution">
    <text evidence="2">The sequence shown here is derived from an EMBL/GenBank/DDBJ whole genome shotgun (WGS) entry which is preliminary data.</text>
</comment>
<dbReference type="EMBL" id="JARXVE010000017">
    <property type="protein sequence ID" value="MDH6199278.1"/>
    <property type="molecule type" value="Genomic_DNA"/>
</dbReference>
<accession>A0ABT6L8R5</accession>
<dbReference type="RefSeq" id="WP_280835823.1">
    <property type="nucleotide sequence ID" value="NZ_JARXVE010000017.1"/>
</dbReference>
<organism evidence="2 3">
    <name type="scientific">Mycolicibacterium frederiksbergense</name>
    <dbReference type="NCBI Taxonomy" id="117567"/>
    <lineage>
        <taxon>Bacteria</taxon>
        <taxon>Bacillati</taxon>
        <taxon>Actinomycetota</taxon>
        <taxon>Actinomycetes</taxon>
        <taxon>Mycobacteriales</taxon>
        <taxon>Mycobacteriaceae</taxon>
        <taxon>Mycolicibacterium</taxon>
    </lineage>
</organism>
<sequence length="419" mass="44863">MTTEDAEPTELAGTAEADTQSAYAWGLDEPIPDDEPRPSWITPTRITVAAVTLSLIAAIGVAAFAGYTFAARRTDNASMAPSQVSPQNEIAQAPPLDGLYRFDYDGAKRTLNGTASPWMESNATYWAFRTECGQDECVSTGTAIDSENHEATRTPPAAVTLRFIDGWWQQDLKPVRADHPVCLDGDRIGPGQNTELDSWSLEPLTETMLRGSQRSIVTTGECGYRGMVTDFPLTATRIGDRPNVDFPAADELPAKPPASMPGELDGLYKVNLLHTMQTVNGKPATGPARDVTQMWAFRSACVSGKCAAVAAQVANENVQQNNGIAIVLNFTEGQWEDVPSPQTGRVCPDGPDSDAMALNWALTKQPDGTLRGAAIARVLTNQCGRQGYVYKTPITAVRSGDVSPAVVMAEPAIFLAPSS</sequence>
<dbReference type="Proteomes" id="UP001160130">
    <property type="component" value="Unassembled WGS sequence"/>
</dbReference>
<keyword evidence="3" id="KW-1185">Reference proteome</keyword>
<name>A0ABT6L8R5_9MYCO</name>